<dbReference type="SUPFAM" id="SSF48498">
    <property type="entry name" value="Tetracyclin repressor-like, C-terminal domain"/>
    <property type="match status" value="1"/>
</dbReference>
<feature type="domain" description="HTH tetR-type" evidence="6">
    <location>
        <begin position="8"/>
        <end position="68"/>
    </location>
</feature>
<accession>A0A7W8FAP9</accession>
<keyword evidence="4" id="KW-0804">Transcription</keyword>
<dbReference type="Gene3D" id="1.10.357.10">
    <property type="entry name" value="Tetracycline Repressor, domain 2"/>
    <property type="match status" value="1"/>
</dbReference>
<dbReference type="Pfam" id="PF13977">
    <property type="entry name" value="TetR_C_6"/>
    <property type="match status" value="1"/>
</dbReference>
<organism evidence="7 8">
    <name type="scientific">Streptomyces griseoloalbus</name>
    <dbReference type="NCBI Taxonomy" id="67303"/>
    <lineage>
        <taxon>Bacteria</taxon>
        <taxon>Bacillati</taxon>
        <taxon>Actinomycetota</taxon>
        <taxon>Actinomycetes</taxon>
        <taxon>Kitasatosporales</taxon>
        <taxon>Streptomycetaceae</taxon>
        <taxon>Streptomyces</taxon>
    </lineage>
</organism>
<comment type="caution">
    <text evidence="7">The sequence shown here is derived from an EMBL/GenBank/DDBJ whole genome shotgun (WGS) entry which is preliminary data.</text>
</comment>
<dbReference type="InterPro" id="IPR001647">
    <property type="entry name" value="HTH_TetR"/>
</dbReference>
<evidence type="ECO:0000256" key="5">
    <source>
        <dbReference type="PROSITE-ProRule" id="PRU00335"/>
    </source>
</evidence>
<sequence>MPRVIDTDERSRLVAEAAWRVLVRDGIPALSVRKVAAEAGLPPSSLRYTFPTQDSLRIRAYELVAERLASRVAAIGPGGGWARSTLLELLPLDETRRLEMEIAVALGTAAMTDEALFATHRRVHQTLKDICGQVVCSLGTAPQKVEAETQRLHALVDGLALHLIRQDRGEDTGWAVRVLDSHLAQLAPAPRQ</sequence>
<evidence type="ECO:0000256" key="2">
    <source>
        <dbReference type="ARBA" id="ARBA00023015"/>
    </source>
</evidence>
<dbReference type="GO" id="GO:0003677">
    <property type="term" value="F:DNA binding"/>
    <property type="evidence" value="ECO:0007669"/>
    <property type="project" value="UniProtKB-UniRule"/>
</dbReference>
<protein>
    <submittedName>
        <fullName evidence="7">AcrR family transcriptional regulator</fullName>
    </submittedName>
</protein>
<dbReference type="InterPro" id="IPR009057">
    <property type="entry name" value="Homeodomain-like_sf"/>
</dbReference>
<dbReference type="AlphaFoldDB" id="A0A7W8FAP9"/>
<proteinExistence type="predicted"/>
<dbReference type="EMBL" id="JACHJE010000013">
    <property type="protein sequence ID" value="MBB5128402.1"/>
    <property type="molecule type" value="Genomic_DNA"/>
</dbReference>
<dbReference type="Proteomes" id="UP000568022">
    <property type="component" value="Unassembled WGS sequence"/>
</dbReference>
<dbReference type="PROSITE" id="PS50977">
    <property type="entry name" value="HTH_TETR_2"/>
    <property type="match status" value="1"/>
</dbReference>
<dbReference type="SUPFAM" id="SSF46689">
    <property type="entry name" value="Homeodomain-like"/>
    <property type="match status" value="1"/>
</dbReference>
<feature type="DNA-binding region" description="H-T-H motif" evidence="5">
    <location>
        <begin position="31"/>
        <end position="50"/>
    </location>
</feature>
<dbReference type="InterPro" id="IPR036271">
    <property type="entry name" value="Tet_transcr_reg_TetR-rel_C_sf"/>
</dbReference>
<dbReference type="InterPro" id="IPR039538">
    <property type="entry name" value="BetI_C"/>
</dbReference>
<gene>
    <name evidence="7" type="ORF">FHS32_005177</name>
</gene>
<keyword evidence="1" id="KW-0678">Repressor</keyword>
<reference evidence="7 8" key="1">
    <citation type="submission" date="2020-08" db="EMBL/GenBank/DDBJ databases">
        <title>Genomic Encyclopedia of Type Strains, Phase III (KMG-III): the genomes of soil and plant-associated and newly described type strains.</title>
        <authorList>
            <person name="Whitman W."/>
        </authorList>
    </citation>
    <scope>NUCLEOTIDE SEQUENCE [LARGE SCALE GENOMIC DNA]</scope>
    <source>
        <strain evidence="7 8">CECT 3226</strain>
    </source>
</reference>
<evidence type="ECO:0000256" key="1">
    <source>
        <dbReference type="ARBA" id="ARBA00022491"/>
    </source>
</evidence>
<keyword evidence="8" id="KW-1185">Reference proteome</keyword>
<evidence type="ECO:0000256" key="3">
    <source>
        <dbReference type="ARBA" id="ARBA00023125"/>
    </source>
</evidence>
<name>A0A7W8FAP9_9ACTN</name>
<keyword evidence="2" id="KW-0805">Transcription regulation</keyword>
<evidence type="ECO:0000256" key="4">
    <source>
        <dbReference type="ARBA" id="ARBA00023163"/>
    </source>
</evidence>
<evidence type="ECO:0000313" key="8">
    <source>
        <dbReference type="Proteomes" id="UP000568022"/>
    </source>
</evidence>
<evidence type="ECO:0000259" key="6">
    <source>
        <dbReference type="PROSITE" id="PS50977"/>
    </source>
</evidence>
<evidence type="ECO:0000313" key="7">
    <source>
        <dbReference type="EMBL" id="MBB5128402.1"/>
    </source>
</evidence>
<keyword evidence="3 5" id="KW-0238">DNA-binding</keyword>
<dbReference type="Pfam" id="PF00440">
    <property type="entry name" value="TetR_N"/>
    <property type="match status" value="1"/>
</dbReference>